<feature type="transmembrane region" description="Helical" evidence="2">
    <location>
        <begin position="114"/>
        <end position="138"/>
    </location>
</feature>
<dbReference type="WBParaSite" id="Pan_g22650.t1">
    <property type="protein sequence ID" value="Pan_g22650.t1"/>
    <property type="gene ID" value="Pan_g22650"/>
</dbReference>
<accession>A0A7E4VMG6</accession>
<evidence type="ECO:0000256" key="2">
    <source>
        <dbReference type="SAM" id="Phobius"/>
    </source>
</evidence>
<proteinExistence type="predicted"/>
<protein>
    <submittedName>
        <fullName evidence="4">Uncharacterized protein</fullName>
    </submittedName>
</protein>
<keyword evidence="3" id="KW-1185">Reference proteome</keyword>
<dbReference type="AlphaFoldDB" id="A0A7E4VMG6"/>
<organism evidence="3 4">
    <name type="scientific">Panagrellus redivivus</name>
    <name type="common">Microworm</name>
    <dbReference type="NCBI Taxonomy" id="6233"/>
    <lineage>
        <taxon>Eukaryota</taxon>
        <taxon>Metazoa</taxon>
        <taxon>Ecdysozoa</taxon>
        <taxon>Nematoda</taxon>
        <taxon>Chromadorea</taxon>
        <taxon>Rhabditida</taxon>
        <taxon>Tylenchina</taxon>
        <taxon>Panagrolaimomorpha</taxon>
        <taxon>Panagrolaimoidea</taxon>
        <taxon>Panagrolaimidae</taxon>
        <taxon>Panagrellus</taxon>
    </lineage>
</organism>
<evidence type="ECO:0000256" key="1">
    <source>
        <dbReference type="SAM" id="MobiDB-lite"/>
    </source>
</evidence>
<reference evidence="3" key="1">
    <citation type="journal article" date="2013" name="Genetics">
        <title>The draft genome and transcriptome of Panagrellus redivivus are shaped by the harsh demands of a free-living lifestyle.</title>
        <authorList>
            <person name="Srinivasan J."/>
            <person name="Dillman A.R."/>
            <person name="Macchietto M.G."/>
            <person name="Heikkinen L."/>
            <person name="Lakso M."/>
            <person name="Fracchia K.M."/>
            <person name="Antoshechkin I."/>
            <person name="Mortazavi A."/>
            <person name="Wong G."/>
            <person name="Sternberg P.W."/>
        </authorList>
    </citation>
    <scope>NUCLEOTIDE SEQUENCE [LARGE SCALE GENOMIC DNA]</scope>
    <source>
        <strain evidence="3">MT8872</strain>
    </source>
</reference>
<dbReference type="Proteomes" id="UP000492821">
    <property type="component" value="Unassembled WGS sequence"/>
</dbReference>
<name>A0A7E4VMG6_PANRE</name>
<keyword evidence="2" id="KW-1133">Transmembrane helix</keyword>
<keyword evidence="2" id="KW-0812">Transmembrane</keyword>
<feature type="compositionally biased region" description="Basic and acidic residues" evidence="1">
    <location>
        <begin position="204"/>
        <end position="228"/>
    </location>
</feature>
<feature type="region of interest" description="Disordered" evidence="1">
    <location>
        <begin position="165"/>
        <end position="228"/>
    </location>
</feature>
<feature type="compositionally biased region" description="Polar residues" evidence="1">
    <location>
        <begin position="175"/>
        <end position="186"/>
    </location>
</feature>
<evidence type="ECO:0000313" key="3">
    <source>
        <dbReference type="Proteomes" id="UP000492821"/>
    </source>
</evidence>
<keyword evidence="2" id="KW-0472">Membrane</keyword>
<evidence type="ECO:0000313" key="4">
    <source>
        <dbReference type="WBParaSite" id="Pan_g22650.t1"/>
    </source>
</evidence>
<sequence>MNNVAEVDLDKHPNRTRVWVVMELAGDVKFMPPEYEWVYINVEDEPCSEVKIKVVEGYAELLFKRTHTAFPAESYEDILFSSSTTSDTASTASITLQSEIDKDSNKKEVQNEPIITGLVCAAISILVLIFTALLSFVGCRLGRWHARKEALKKGLIKVEETVASTTPDNVENKTTEPAVTSVSTNVRRAIPSPNMASENASMPKVKDPKTPTTEKDSSALSKKSDNFA</sequence>
<reference evidence="4" key="2">
    <citation type="submission" date="2020-10" db="UniProtKB">
        <authorList>
            <consortium name="WormBaseParasite"/>
        </authorList>
    </citation>
    <scope>IDENTIFICATION</scope>
</reference>